<evidence type="ECO:0000256" key="1">
    <source>
        <dbReference type="SAM" id="MobiDB-lite"/>
    </source>
</evidence>
<name>A0A0M9VRM7_ESCWE</name>
<accession>A0A0M9VRM7</accession>
<dbReference type="STRING" id="150374.A0A0M9VRM7"/>
<feature type="region of interest" description="Disordered" evidence="1">
    <location>
        <begin position="1"/>
        <end position="21"/>
    </location>
</feature>
<organism evidence="2 3">
    <name type="scientific">Escovopsis weberi</name>
    <dbReference type="NCBI Taxonomy" id="150374"/>
    <lineage>
        <taxon>Eukaryota</taxon>
        <taxon>Fungi</taxon>
        <taxon>Dikarya</taxon>
        <taxon>Ascomycota</taxon>
        <taxon>Pezizomycotina</taxon>
        <taxon>Sordariomycetes</taxon>
        <taxon>Hypocreomycetidae</taxon>
        <taxon>Hypocreales</taxon>
        <taxon>Hypocreaceae</taxon>
        <taxon>Escovopsis</taxon>
    </lineage>
</organism>
<comment type="caution">
    <text evidence="2">The sequence shown here is derived from an EMBL/GenBank/DDBJ whole genome shotgun (WGS) entry which is preliminary data.</text>
</comment>
<keyword evidence="3" id="KW-1185">Reference proteome</keyword>
<reference evidence="2 3" key="1">
    <citation type="submission" date="2015-07" db="EMBL/GenBank/DDBJ databases">
        <title>The genome of the fungus Escovopsis weberi, a specialized disease agent of ant agriculture.</title>
        <authorList>
            <person name="de Man T.J."/>
            <person name="Stajich J.E."/>
            <person name="Kubicek C.P."/>
            <person name="Chenthamara K."/>
            <person name="Atanasova L."/>
            <person name="Druzhinina I.S."/>
            <person name="Birnbaum S."/>
            <person name="Barribeau S.M."/>
            <person name="Teiling C."/>
            <person name="Suen G."/>
            <person name="Currie C."/>
            <person name="Gerardo N.M."/>
        </authorList>
    </citation>
    <scope>NUCLEOTIDE SEQUENCE [LARGE SCALE GENOMIC DNA]</scope>
</reference>
<dbReference type="EMBL" id="LGSR01000029">
    <property type="protein sequence ID" value="KOS16785.1"/>
    <property type="molecule type" value="Genomic_DNA"/>
</dbReference>
<dbReference type="PANTHER" id="PTHR41390:SF1">
    <property type="entry name" value="NADH-UBIQUINONE OXIDOREDUCTASE 213 KDA SUBUNIT"/>
    <property type="match status" value="1"/>
</dbReference>
<evidence type="ECO:0000313" key="3">
    <source>
        <dbReference type="Proteomes" id="UP000053831"/>
    </source>
</evidence>
<dbReference type="PANTHER" id="PTHR41390">
    <property type="entry name" value="CHROMOSOME 7, WHOLE GENOME SHOTGUN SEQUENCE"/>
    <property type="match status" value="1"/>
</dbReference>
<protein>
    <submittedName>
        <fullName evidence="2">Uncharacterized protein</fullName>
    </submittedName>
</protein>
<sequence length="212" mass="22358">MSRVQDPHAGAAPQRSGRRGLLPPEIADMMVAPAKVGAWSGTAGALAGVAGAIGRDTNVVASGIVSGAQWFALGGTFWFARSITARSMGGEDRMSSSDKIQASAVGGSAAGAMAGLIRGPARILPAMAVWGVLGATGQLVANRLSRREPKAKKNEDDSSWLRSRWSPLKKLTDDEYIKLMEDKIFKVDVDIALIDDRIAELRATDQQGKKNG</sequence>
<dbReference type="OrthoDB" id="5565730at2759"/>
<dbReference type="AlphaFoldDB" id="A0A0M9VRM7"/>
<evidence type="ECO:0000313" key="2">
    <source>
        <dbReference type="EMBL" id="KOS16785.1"/>
    </source>
</evidence>
<gene>
    <name evidence="2" type="ORF">ESCO_004650</name>
</gene>
<proteinExistence type="predicted"/>
<dbReference type="Proteomes" id="UP000053831">
    <property type="component" value="Unassembled WGS sequence"/>
</dbReference>